<evidence type="ECO:0000256" key="1">
    <source>
        <dbReference type="SAM" id="MobiDB-lite"/>
    </source>
</evidence>
<proteinExistence type="predicted"/>
<name>A0A0D2Q1R4_HYPSF</name>
<sequence length="182" mass="19471">MCDLLMGAVRSTRAGQMWGAGRAAAKRAGVPRRHVHAHALFHGNRERRHFSKGQLCVESGETCQRWGGGAQSARARWDAWDACARAPISRETGPEVGGGLRFRGACGSAPGACPRAPAIRPVSPAHTRHKSSTTLRDTGNDGKIAAMRLLKGKRAGMHGMHVQAHPLAHVRLEGLDARRGQG</sequence>
<dbReference type="Proteomes" id="UP000054270">
    <property type="component" value="Unassembled WGS sequence"/>
</dbReference>
<evidence type="ECO:0000313" key="2">
    <source>
        <dbReference type="EMBL" id="KJA25490.1"/>
    </source>
</evidence>
<feature type="region of interest" description="Disordered" evidence="1">
    <location>
        <begin position="117"/>
        <end position="139"/>
    </location>
</feature>
<accession>A0A0D2Q1R4</accession>
<keyword evidence="3" id="KW-1185">Reference proteome</keyword>
<dbReference type="EMBL" id="KN817531">
    <property type="protein sequence ID" value="KJA25490.1"/>
    <property type="molecule type" value="Genomic_DNA"/>
</dbReference>
<dbReference type="AlphaFoldDB" id="A0A0D2Q1R4"/>
<evidence type="ECO:0000313" key="3">
    <source>
        <dbReference type="Proteomes" id="UP000054270"/>
    </source>
</evidence>
<organism evidence="2 3">
    <name type="scientific">Hypholoma sublateritium (strain FD-334 SS-4)</name>
    <dbReference type="NCBI Taxonomy" id="945553"/>
    <lineage>
        <taxon>Eukaryota</taxon>
        <taxon>Fungi</taxon>
        <taxon>Dikarya</taxon>
        <taxon>Basidiomycota</taxon>
        <taxon>Agaricomycotina</taxon>
        <taxon>Agaricomycetes</taxon>
        <taxon>Agaricomycetidae</taxon>
        <taxon>Agaricales</taxon>
        <taxon>Agaricineae</taxon>
        <taxon>Strophariaceae</taxon>
        <taxon>Hypholoma</taxon>
    </lineage>
</organism>
<protein>
    <submittedName>
        <fullName evidence="2">Uncharacterized protein</fullName>
    </submittedName>
</protein>
<reference evidence="3" key="1">
    <citation type="submission" date="2014-04" db="EMBL/GenBank/DDBJ databases">
        <title>Evolutionary Origins and Diversification of the Mycorrhizal Mutualists.</title>
        <authorList>
            <consortium name="DOE Joint Genome Institute"/>
            <consortium name="Mycorrhizal Genomics Consortium"/>
            <person name="Kohler A."/>
            <person name="Kuo A."/>
            <person name="Nagy L.G."/>
            <person name="Floudas D."/>
            <person name="Copeland A."/>
            <person name="Barry K.W."/>
            <person name="Cichocki N."/>
            <person name="Veneault-Fourrey C."/>
            <person name="LaButti K."/>
            <person name="Lindquist E.A."/>
            <person name="Lipzen A."/>
            <person name="Lundell T."/>
            <person name="Morin E."/>
            <person name="Murat C."/>
            <person name="Riley R."/>
            <person name="Ohm R."/>
            <person name="Sun H."/>
            <person name="Tunlid A."/>
            <person name="Henrissat B."/>
            <person name="Grigoriev I.V."/>
            <person name="Hibbett D.S."/>
            <person name="Martin F."/>
        </authorList>
    </citation>
    <scope>NUCLEOTIDE SEQUENCE [LARGE SCALE GENOMIC DNA]</scope>
    <source>
        <strain evidence="3">FD-334 SS-4</strain>
    </source>
</reference>
<gene>
    <name evidence="2" type="ORF">HYPSUDRAFT_403227</name>
</gene>